<keyword evidence="4 7" id="KW-1133">Transmembrane helix</keyword>
<proteinExistence type="inferred from homology"/>
<evidence type="ECO:0000256" key="4">
    <source>
        <dbReference type="ARBA" id="ARBA00022989"/>
    </source>
</evidence>
<evidence type="ECO:0000256" key="2">
    <source>
        <dbReference type="ARBA" id="ARBA00009583"/>
    </source>
</evidence>
<comment type="caution">
    <text evidence="8">The sequence shown here is derived from an EMBL/GenBank/DDBJ whole genome shotgun (WGS) entry which is preliminary data.</text>
</comment>
<evidence type="ECO:0000256" key="5">
    <source>
        <dbReference type="ARBA" id="ARBA00023136"/>
    </source>
</evidence>
<dbReference type="InterPro" id="IPR026767">
    <property type="entry name" value="Tmem151"/>
</dbReference>
<dbReference type="Proteomes" id="UP000816034">
    <property type="component" value="Unassembled WGS sequence"/>
</dbReference>
<gene>
    <name evidence="8" type="ORF">C9374_005911</name>
</gene>
<dbReference type="GO" id="GO:0016020">
    <property type="term" value="C:membrane"/>
    <property type="evidence" value="ECO:0007669"/>
    <property type="project" value="UniProtKB-SubCell"/>
</dbReference>
<evidence type="ECO:0000313" key="8">
    <source>
        <dbReference type="EMBL" id="KAG2382119.1"/>
    </source>
</evidence>
<dbReference type="PANTHER" id="PTHR31893">
    <property type="entry name" value="TRANSMEMBRANE PROTEIN 151 HOMOLOG"/>
    <property type="match status" value="1"/>
</dbReference>
<reference evidence="8 9" key="1">
    <citation type="journal article" date="2018" name="BMC Genomics">
        <title>The genome of Naegleria lovaniensis, the basis for a comparative approach to unravel pathogenicity factors of the human pathogenic amoeba N. fowleri.</title>
        <authorList>
            <person name="Liechti N."/>
            <person name="Schurch N."/>
            <person name="Bruggmann R."/>
            <person name="Wittwer M."/>
        </authorList>
    </citation>
    <scope>NUCLEOTIDE SEQUENCE [LARGE SCALE GENOMIC DNA]</scope>
    <source>
        <strain evidence="8 9">ATCC 30569</strain>
    </source>
</reference>
<comment type="subcellular location">
    <subcellularLocation>
        <location evidence="1">Membrane</location>
        <topology evidence="1">Multi-pass membrane protein</topology>
    </subcellularLocation>
</comment>
<dbReference type="AlphaFoldDB" id="A0AA88GN92"/>
<accession>A0AA88GN92</accession>
<feature type="transmembrane region" description="Helical" evidence="7">
    <location>
        <begin position="87"/>
        <end position="112"/>
    </location>
</feature>
<evidence type="ECO:0000256" key="7">
    <source>
        <dbReference type="SAM" id="Phobius"/>
    </source>
</evidence>
<dbReference type="PANTHER" id="PTHR31893:SF5">
    <property type="entry name" value="TRANSMEMBRANE PROTEIN 151 HOMOLOG"/>
    <property type="match status" value="1"/>
</dbReference>
<comment type="similarity">
    <text evidence="2">Belongs to the TMEM151 family.</text>
</comment>
<feature type="transmembrane region" description="Helical" evidence="7">
    <location>
        <begin position="48"/>
        <end position="67"/>
    </location>
</feature>
<keyword evidence="3 7" id="KW-0812">Transmembrane</keyword>
<feature type="transmembrane region" description="Helical" evidence="7">
    <location>
        <begin position="266"/>
        <end position="284"/>
    </location>
</feature>
<evidence type="ECO:0000256" key="6">
    <source>
        <dbReference type="SAM" id="MobiDB-lite"/>
    </source>
</evidence>
<keyword evidence="9" id="KW-1185">Reference proteome</keyword>
<protein>
    <submittedName>
        <fullName evidence="8">Uncharacterized protein</fullName>
    </submittedName>
</protein>
<dbReference type="EMBL" id="PYSW02000025">
    <property type="protein sequence ID" value="KAG2382119.1"/>
    <property type="molecule type" value="Genomic_DNA"/>
</dbReference>
<sequence length="435" mass="50301">MLGGGFSLLVNGQPVKLRGAFGGNHNGNQPYAGRRPSFRAMCNPYGNVYFIMVLSIIIWILVLSQIICEFFVYPDGDVFVKIMPRAFIYPILLVCLIFYIPSIFMSPTYSYLTNFNVNQKIHEIVQKTIRDKPIIELHVSCYHYETRTHTTTDAHGKLKTETRSVRVTTHTDSKQMPFEFHRDFSPPFAVKETSKSFIKLDMDQRVFVTDEETKKILDEERVAIYVANRNRDTHMDYAEFWGTEDFESSLLTPNPKSKIPKIATPFWYQFFCLFFLGWAYTLWFNNICDTQEYTFIKELSYYPFSDGQVDNNVDPNMYMGVERFPNEYVYFASTNAILSTQQPQQPQQQPSFGQPSTSMMTSPYYQASSSQPYHNNNYYITNNANTANQNPFLPSNQRTSLNLPPHIGDVSFHHGSDTEPLVPNYNSRGYVPPQL</sequence>
<organism evidence="8 9">
    <name type="scientific">Naegleria lovaniensis</name>
    <name type="common">Amoeba</name>
    <dbReference type="NCBI Taxonomy" id="51637"/>
    <lineage>
        <taxon>Eukaryota</taxon>
        <taxon>Discoba</taxon>
        <taxon>Heterolobosea</taxon>
        <taxon>Tetramitia</taxon>
        <taxon>Eutetramitia</taxon>
        <taxon>Vahlkampfiidae</taxon>
        <taxon>Naegleria</taxon>
    </lineage>
</organism>
<evidence type="ECO:0000256" key="3">
    <source>
        <dbReference type="ARBA" id="ARBA00022692"/>
    </source>
</evidence>
<evidence type="ECO:0000313" key="9">
    <source>
        <dbReference type="Proteomes" id="UP000816034"/>
    </source>
</evidence>
<keyword evidence="5 7" id="KW-0472">Membrane</keyword>
<name>A0AA88GN92_NAELO</name>
<evidence type="ECO:0000256" key="1">
    <source>
        <dbReference type="ARBA" id="ARBA00004141"/>
    </source>
</evidence>
<dbReference type="GeneID" id="68098366"/>
<dbReference type="RefSeq" id="XP_044547798.1">
    <property type="nucleotide sequence ID" value="XM_044695714.1"/>
</dbReference>
<feature type="region of interest" description="Disordered" evidence="6">
    <location>
        <begin position="414"/>
        <end position="435"/>
    </location>
</feature>